<accession>A0A2M7Z3W1</accession>
<evidence type="ECO:0000256" key="1">
    <source>
        <dbReference type="ARBA" id="ARBA00001947"/>
    </source>
</evidence>
<gene>
    <name evidence="6" type="ORF">CO146_00480</name>
</gene>
<dbReference type="Proteomes" id="UP000230178">
    <property type="component" value="Unassembled WGS sequence"/>
</dbReference>
<evidence type="ECO:0000259" key="5">
    <source>
        <dbReference type="SMART" id="SM00849"/>
    </source>
</evidence>
<sequence length="193" mass="21602">MSEISHKRQQFELEHLIVGPLLTNCYILISKGEALVIDPGGGLKRILKEIEKAKLKYIVLTHCHWDHFLAAPKLKRETGAKILIHEEEKAFIKFNVDQFLKNGDEIGYPPFEQVGEISLKVIHTPGHTKGSICLAGKDFIFTGDTIFEDGYGRTDLSGGSQKDLENSLKKLEKILKPGTKIYPGHGHPFKKSA</sequence>
<name>A0A2M7Z3W1_9BACT</name>
<evidence type="ECO:0000313" key="6">
    <source>
        <dbReference type="EMBL" id="PJA83817.1"/>
    </source>
</evidence>
<comment type="caution">
    <text evidence="6">The sequence shown here is derived from an EMBL/GenBank/DDBJ whole genome shotgun (WGS) entry which is preliminary data.</text>
</comment>
<evidence type="ECO:0000256" key="3">
    <source>
        <dbReference type="ARBA" id="ARBA00022801"/>
    </source>
</evidence>
<dbReference type="GO" id="GO:0046872">
    <property type="term" value="F:metal ion binding"/>
    <property type="evidence" value="ECO:0007669"/>
    <property type="project" value="UniProtKB-KW"/>
</dbReference>
<keyword evidence="3 6" id="KW-0378">Hydrolase</keyword>
<evidence type="ECO:0000313" key="7">
    <source>
        <dbReference type="Proteomes" id="UP000230178"/>
    </source>
</evidence>
<comment type="cofactor">
    <cofactor evidence="1">
        <name>Zn(2+)</name>
        <dbReference type="ChEBI" id="CHEBI:29105"/>
    </cofactor>
</comment>
<keyword evidence="2" id="KW-0479">Metal-binding</keyword>
<dbReference type="InterPro" id="IPR036866">
    <property type="entry name" value="RibonucZ/Hydroxyglut_hydro"/>
</dbReference>
<dbReference type="InterPro" id="IPR001279">
    <property type="entry name" value="Metallo-B-lactamas"/>
</dbReference>
<reference evidence="7" key="1">
    <citation type="submission" date="2017-09" db="EMBL/GenBank/DDBJ databases">
        <title>Depth-based differentiation of microbial function through sediment-hosted aquifers and enrichment of novel symbionts in the deep terrestrial subsurface.</title>
        <authorList>
            <person name="Probst A.J."/>
            <person name="Ladd B."/>
            <person name="Jarett J.K."/>
            <person name="Geller-Mcgrath D.E."/>
            <person name="Sieber C.M.K."/>
            <person name="Emerson J.B."/>
            <person name="Anantharaman K."/>
            <person name="Thomas B.C."/>
            <person name="Malmstrom R."/>
            <person name="Stieglmeier M."/>
            <person name="Klingl A."/>
            <person name="Woyke T."/>
            <person name="Ryan C.M."/>
            <person name="Banfield J.F."/>
        </authorList>
    </citation>
    <scope>NUCLEOTIDE SEQUENCE [LARGE SCALE GENOMIC DNA]</scope>
</reference>
<keyword evidence="4" id="KW-0862">Zinc</keyword>
<evidence type="ECO:0000256" key="4">
    <source>
        <dbReference type="ARBA" id="ARBA00022833"/>
    </source>
</evidence>
<evidence type="ECO:0000256" key="2">
    <source>
        <dbReference type="ARBA" id="ARBA00022723"/>
    </source>
</evidence>
<feature type="domain" description="Metallo-beta-lactamase" evidence="5">
    <location>
        <begin position="22"/>
        <end position="185"/>
    </location>
</feature>
<dbReference type="SUPFAM" id="SSF56281">
    <property type="entry name" value="Metallo-hydrolase/oxidoreductase"/>
    <property type="match status" value="1"/>
</dbReference>
<dbReference type="CDD" id="cd06262">
    <property type="entry name" value="metallo-hydrolase-like_MBL-fold"/>
    <property type="match status" value="1"/>
</dbReference>
<dbReference type="GO" id="GO:0016787">
    <property type="term" value="F:hydrolase activity"/>
    <property type="evidence" value="ECO:0007669"/>
    <property type="project" value="UniProtKB-KW"/>
</dbReference>
<dbReference type="Pfam" id="PF00753">
    <property type="entry name" value="Lactamase_B"/>
    <property type="match status" value="1"/>
</dbReference>
<dbReference type="Gene3D" id="3.60.15.10">
    <property type="entry name" value="Ribonuclease Z/Hydroxyacylglutathione hydrolase-like"/>
    <property type="match status" value="1"/>
</dbReference>
<dbReference type="EMBL" id="PFVS01000017">
    <property type="protein sequence ID" value="PJA83817.1"/>
    <property type="molecule type" value="Genomic_DNA"/>
</dbReference>
<proteinExistence type="predicted"/>
<dbReference type="SMART" id="SM00849">
    <property type="entry name" value="Lactamase_B"/>
    <property type="match status" value="1"/>
</dbReference>
<dbReference type="AlphaFoldDB" id="A0A2M7Z3W1"/>
<organism evidence="6 7">
    <name type="scientific">Candidatus Nealsonbacteria bacterium CG_4_9_14_3_um_filter_37_29</name>
    <dbReference type="NCBI Taxonomy" id="1974696"/>
    <lineage>
        <taxon>Bacteria</taxon>
        <taxon>Candidatus Nealsoniibacteriota</taxon>
    </lineage>
</organism>
<protein>
    <submittedName>
        <fullName evidence="6">MBL fold metallo-hydrolase</fullName>
    </submittedName>
</protein>
<dbReference type="InterPro" id="IPR051453">
    <property type="entry name" value="MBL_Glyoxalase_II"/>
</dbReference>
<dbReference type="PANTHER" id="PTHR46233">
    <property type="entry name" value="HYDROXYACYLGLUTATHIONE HYDROLASE GLOC"/>
    <property type="match status" value="1"/>
</dbReference>
<dbReference type="PANTHER" id="PTHR46233:SF3">
    <property type="entry name" value="HYDROXYACYLGLUTATHIONE HYDROLASE GLOC"/>
    <property type="match status" value="1"/>
</dbReference>